<evidence type="ECO:0000256" key="1">
    <source>
        <dbReference type="SAM" id="Phobius"/>
    </source>
</evidence>
<dbReference type="EMBL" id="UZAD01013691">
    <property type="protein sequence ID" value="VDN95659.1"/>
    <property type="molecule type" value="Genomic_DNA"/>
</dbReference>
<evidence type="ECO:0000313" key="4">
    <source>
        <dbReference type="WBParaSite" id="BPAG_0001454601-mRNA-1"/>
    </source>
</evidence>
<keyword evidence="3" id="KW-1185">Reference proteome</keyword>
<keyword evidence="1" id="KW-1133">Transmembrane helix</keyword>
<keyword evidence="1" id="KW-0812">Transmembrane</keyword>
<keyword evidence="1" id="KW-0472">Membrane</keyword>
<reference evidence="2 3" key="2">
    <citation type="submission" date="2018-11" db="EMBL/GenBank/DDBJ databases">
        <authorList>
            <consortium name="Pathogen Informatics"/>
        </authorList>
    </citation>
    <scope>NUCLEOTIDE SEQUENCE [LARGE SCALE GENOMIC DNA]</scope>
</reference>
<gene>
    <name evidence="2" type="ORF">BPAG_LOCUS14474</name>
</gene>
<dbReference type="WBParaSite" id="BPAG_0001454601-mRNA-1">
    <property type="protein sequence ID" value="BPAG_0001454601-mRNA-1"/>
    <property type="gene ID" value="BPAG_0001454601"/>
</dbReference>
<evidence type="ECO:0000313" key="2">
    <source>
        <dbReference type="EMBL" id="VDN95659.1"/>
    </source>
</evidence>
<organism evidence="4">
    <name type="scientific">Brugia pahangi</name>
    <name type="common">Filarial nematode worm</name>
    <dbReference type="NCBI Taxonomy" id="6280"/>
    <lineage>
        <taxon>Eukaryota</taxon>
        <taxon>Metazoa</taxon>
        <taxon>Ecdysozoa</taxon>
        <taxon>Nematoda</taxon>
        <taxon>Chromadorea</taxon>
        <taxon>Rhabditida</taxon>
        <taxon>Spirurina</taxon>
        <taxon>Spiruromorpha</taxon>
        <taxon>Filarioidea</taxon>
        <taxon>Onchocercidae</taxon>
        <taxon>Brugia</taxon>
    </lineage>
</organism>
<feature type="transmembrane region" description="Helical" evidence="1">
    <location>
        <begin position="53"/>
        <end position="76"/>
    </location>
</feature>
<reference evidence="4" key="1">
    <citation type="submission" date="2017-02" db="UniProtKB">
        <authorList>
            <consortium name="WormBaseParasite"/>
        </authorList>
    </citation>
    <scope>IDENTIFICATION</scope>
</reference>
<accession>A0A0N4TZS6</accession>
<evidence type="ECO:0000313" key="3">
    <source>
        <dbReference type="Proteomes" id="UP000278627"/>
    </source>
</evidence>
<protein>
    <submittedName>
        <fullName evidence="2 4">Uncharacterized protein</fullName>
    </submittedName>
</protein>
<feature type="transmembrane region" description="Helical" evidence="1">
    <location>
        <begin position="16"/>
        <end position="32"/>
    </location>
</feature>
<name>A0A0N4TZS6_BRUPA</name>
<dbReference type="Proteomes" id="UP000278627">
    <property type="component" value="Unassembled WGS sequence"/>
</dbReference>
<sequence length="157" mass="18232">MEKIFRDGKVHECRKVFGIIVYLGVSRILLIIERSSGLKVIERSFELKMSSKTLSHILVIIILSVNLMLLSCYQISNANTISKRNKRQFHGGNDFGFISVPFFNYAWGKHYSSPYGWGMPWSFGPRYGVRRRFWRRRWESSGGFHDGFGFHGDFDGP</sequence>
<proteinExistence type="predicted"/>
<dbReference type="AlphaFoldDB" id="A0A0N4TZS6"/>